<keyword evidence="11" id="KW-0961">Cell wall biogenesis/degradation</keyword>
<dbReference type="AlphaFoldDB" id="A0A1L7WY33"/>
<feature type="active site" evidence="14">
    <location>
        <position position="230"/>
    </location>
</feature>
<dbReference type="InterPro" id="IPR011050">
    <property type="entry name" value="Pectin_lyase_fold/virulence"/>
</dbReference>
<evidence type="ECO:0000256" key="13">
    <source>
        <dbReference type="ARBA" id="ARBA00037707"/>
    </source>
</evidence>
<keyword evidence="8" id="KW-1015">Disulfide bond</keyword>
<dbReference type="InterPro" id="IPR000743">
    <property type="entry name" value="Glyco_hydro_28"/>
</dbReference>
<evidence type="ECO:0000256" key="3">
    <source>
        <dbReference type="ARBA" id="ARBA00012736"/>
    </source>
</evidence>
<feature type="chain" id="PRO_5012001626" description="endo-polygalacturonase" evidence="16">
    <location>
        <begin position="20"/>
        <end position="369"/>
    </location>
</feature>
<dbReference type="GO" id="GO:0045490">
    <property type="term" value="P:pectin catabolic process"/>
    <property type="evidence" value="ECO:0007669"/>
    <property type="project" value="TreeGrafter"/>
</dbReference>
<dbReference type="STRING" id="576137.A0A1L7WY33"/>
<evidence type="ECO:0000256" key="12">
    <source>
        <dbReference type="ARBA" id="ARBA00034074"/>
    </source>
</evidence>
<dbReference type="PANTHER" id="PTHR31884:SF9">
    <property type="entry name" value="ENDOPOLYGALACTURONASE D-RELATED"/>
    <property type="match status" value="1"/>
</dbReference>
<dbReference type="GO" id="GO:0071555">
    <property type="term" value="P:cell wall organization"/>
    <property type="evidence" value="ECO:0007669"/>
    <property type="project" value="UniProtKB-KW"/>
</dbReference>
<dbReference type="FunFam" id="2.160.20.10:FF:000002">
    <property type="entry name" value="Endopolygalacturonase D"/>
    <property type="match status" value="1"/>
</dbReference>
<evidence type="ECO:0000256" key="14">
    <source>
        <dbReference type="PROSITE-ProRule" id="PRU10052"/>
    </source>
</evidence>
<dbReference type="InterPro" id="IPR050434">
    <property type="entry name" value="Glycosyl_hydrlase_28"/>
</dbReference>
<dbReference type="InterPro" id="IPR012334">
    <property type="entry name" value="Pectin_lyas_fold"/>
</dbReference>
<comment type="subcellular location">
    <subcellularLocation>
        <location evidence="1">Secreted</location>
    </subcellularLocation>
</comment>
<dbReference type="GO" id="GO:0005576">
    <property type="term" value="C:extracellular region"/>
    <property type="evidence" value="ECO:0007669"/>
    <property type="project" value="UniProtKB-SubCell"/>
</dbReference>
<dbReference type="GO" id="GO:0004650">
    <property type="term" value="F:polygalacturonase activity"/>
    <property type="evidence" value="ECO:0007669"/>
    <property type="project" value="UniProtKB-EC"/>
</dbReference>
<keyword evidence="6" id="KW-0677">Repeat</keyword>
<dbReference type="EC" id="3.2.1.15" evidence="3"/>
<dbReference type="EMBL" id="FJOG01000010">
    <property type="protein sequence ID" value="CZR57681.1"/>
    <property type="molecule type" value="Genomic_DNA"/>
</dbReference>
<dbReference type="SMART" id="SM00710">
    <property type="entry name" value="PbH1"/>
    <property type="match status" value="7"/>
</dbReference>
<evidence type="ECO:0000256" key="4">
    <source>
        <dbReference type="ARBA" id="ARBA00022525"/>
    </source>
</evidence>
<evidence type="ECO:0000256" key="2">
    <source>
        <dbReference type="ARBA" id="ARBA00008834"/>
    </source>
</evidence>
<dbReference type="PANTHER" id="PTHR31884">
    <property type="entry name" value="POLYGALACTURONASE"/>
    <property type="match status" value="1"/>
</dbReference>
<dbReference type="SUPFAM" id="SSF51126">
    <property type="entry name" value="Pectin lyase-like"/>
    <property type="match status" value="1"/>
</dbReference>
<proteinExistence type="inferred from homology"/>
<dbReference type="Gene3D" id="2.160.20.10">
    <property type="entry name" value="Single-stranded right-handed beta-helix, Pectin lyase-like"/>
    <property type="match status" value="1"/>
</dbReference>
<reference evidence="17 18" key="1">
    <citation type="submission" date="2016-03" db="EMBL/GenBank/DDBJ databases">
        <authorList>
            <person name="Ploux O."/>
        </authorList>
    </citation>
    <scope>NUCLEOTIDE SEQUENCE [LARGE SCALE GENOMIC DNA]</scope>
    <source>
        <strain evidence="17 18">UAMH 11012</strain>
    </source>
</reference>
<evidence type="ECO:0000256" key="8">
    <source>
        <dbReference type="ARBA" id="ARBA00023157"/>
    </source>
</evidence>
<gene>
    <name evidence="17" type="ORF">PAC_07570</name>
</gene>
<organism evidence="17 18">
    <name type="scientific">Phialocephala subalpina</name>
    <dbReference type="NCBI Taxonomy" id="576137"/>
    <lineage>
        <taxon>Eukaryota</taxon>
        <taxon>Fungi</taxon>
        <taxon>Dikarya</taxon>
        <taxon>Ascomycota</taxon>
        <taxon>Pezizomycotina</taxon>
        <taxon>Leotiomycetes</taxon>
        <taxon>Helotiales</taxon>
        <taxon>Mollisiaceae</taxon>
        <taxon>Phialocephala</taxon>
        <taxon>Phialocephala fortinii species complex</taxon>
    </lineage>
</organism>
<evidence type="ECO:0000256" key="9">
    <source>
        <dbReference type="ARBA" id="ARBA00023180"/>
    </source>
</evidence>
<evidence type="ECO:0000256" key="16">
    <source>
        <dbReference type="SAM" id="SignalP"/>
    </source>
</evidence>
<evidence type="ECO:0000313" key="17">
    <source>
        <dbReference type="EMBL" id="CZR57681.1"/>
    </source>
</evidence>
<sequence length="369" mass="38285">MRSSLFFSSLSVLMTAVVADCQSACVCTEYSQIAPAVANCTNIILQDIAAPPNGSIDLSKLQANSVVTFKGKTTFGFTNSSSFDSMTFGGKNVTITATPDAIIDGGGQLYWDGLGSNGGLPKPNHFIVVKMTQGSVIKNLHIQNWPAHLFSIGSSSNLTVRDIVLDNSAGDAPNNRSNGLAAAHNSDGVGVSGSSNILIDNIKVHNQDDCVAVTSGNNITVSNMYCFGSHGLSIGSIGGKANNNVTNVLFTDSTLVNSTNGARIKSNFNTTGFISNITYSNIALQNIDTYGIDVQQDYLNGGPTGSPSNGVIISNILFKNVTGTTTSDGTNYYVLCGDGSCSNIAFEDVHITGGGKNSSCNQPATGCPA</sequence>
<dbReference type="OrthoDB" id="1546079at2759"/>
<keyword evidence="7 15" id="KW-0378">Hydrolase</keyword>
<name>A0A1L7WY33_9HELO</name>
<dbReference type="PROSITE" id="PS00502">
    <property type="entry name" value="POLYGALACTURONASE"/>
    <property type="match status" value="1"/>
</dbReference>
<keyword evidence="18" id="KW-1185">Reference proteome</keyword>
<protein>
    <recommendedName>
        <fullName evidence="3">endo-polygalacturonase</fullName>
        <ecNumber evidence="3">3.2.1.15</ecNumber>
    </recommendedName>
</protein>
<keyword evidence="9" id="KW-0325">Glycoprotein</keyword>
<evidence type="ECO:0000256" key="6">
    <source>
        <dbReference type="ARBA" id="ARBA00022737"/>
    </source>
</evidence>
<evidence type="ECO:0000256" key="5">
    <source>
        <dbReference type="ARBA" id="ARBA00022729"/>
    </source>
</evidence>
<comment type="function">
    <text evidence="13">Involved in maceration and soft-rotting of plant tissue. Hydrolyzes the 1,4-alpha glycosidic bonds of de-esterified pectate in the smooth region of the plant cell wall.</text>
</comment>
<evidence type="ECO:0000256" key="10">
    <source>
        <dbReference type="ARBA" id="ARBA00023295"/>
    </source>
</evidence>
<comment type="catalytic activity">
    <reaction evidence="12">
        <text>(1,4-alpha-D-galacturonosyl)n+m + H2O = (1,4-alpha-D-galacturonosyl)n + (1,4-alpha-D-galacturonosyl)m.</text>
        <dbReference type="EC" id="3.2.1.15"/>
    </reaction>
</comment>
<evidence type="ECO:0000256" key="1">
    <source>
        <dbReference type="ARBA" id="ARBA00004613"/>
    </source>
</evidence>
<keyword evidence="10 15" id="KW-0326">Glycosidase</keyword>
<dbReference type="InterPro" id="IPR006626">
    <property type="entry name" value="PbH1"/>
</dbReference>
<dbReference type="Pfam" id="PF00295">
    <property type="entry name" value="Glyco_hydro_28"/>
    <property type="match status" value="1"/>
</dbReference>
<keyword evidence="5 16" id="KW-0732">Signal</keyword>
<keyword evidence="4" id="KW-0964">Secreted</keyword>
<feature type="signal peptide" evidence="16">
    <location>
        <begin position="1"/>
        <end position="19"/>
    </location>
</feature>
<evidence type="ECO:0000256" key="7">
    <source>
        <dbReference type="ARBA" id="ARBA00022801"/>
    </source>
</evidence>
<evidence type="ECO:0000256" key="11">
    <source>
        <dbReference type="ARBA" id="ARBA00023316"/>
    </source>
</evidence>
<dbReference type="Proteomes" id="UP000184330">
    <property type="component" value="Unassembled WGS sequence"/>
</dbReference>
<evidence type="ECO:0000256" key="15">
    <source>
        <dbReference type="RuleBase" id="RU361169"/>
    </source>
</evidence>
<evidence type="ECO:0000313" key="18">
    <source>
        <dbReference type="Proteomes" id="UP000184330"/>
    </source>
</evidence>
<accession>A0A1L7WY33</accession>
<comment type="similarity">
    <text evidence="2 15">Belongs to the glycosyl hydrolase 28 family.</text>
</comment>